<protein>
    <recommendedName>
        <fullName evidence="9">Reverse transcriptase domain-containing protein</fullName>
    </recommendedName>
</protein>
<proteinExistence type="inferred from homology"/>
<dbReference type="InterPro" id="IPR051083">
    <property type="entry name" value="GrpII_Intron_Splice-Mob/Def"/>
</dbReference>
<feature type="region of interest" description="Disordered" evidence="8">
    <location>
        <begin position="280"/>
        <end position="299"/>
    </location>
</feature>
<comment type="catalytic activity">
    <reaction evidence="7">
        <text>DNA(n) + a 2'-deoxyribonucleoside 5'-triphosphate = DNA(n+1) + diphosphate</text>
        <dbReference type="Rhea" id="RHEA:22508"/>
        <dbReference type="Rhea" id="RHEA-COMP:17339"/>
        <dbReference type="Rhea" id="RHEA-COMP:17340"/>
        <dbReference type="ChEBI" id="CHEBI:33019"/>
        <dbReference type="ChEBI" id="CHEBI:61560"/>
        <dbReference type="ChEBI" id="CHEBI:173112"/>
        <dbReference type="EC" id="2.7.7.49"/>
    </reaction>
</comment>
<evidence type="ECO:0000256" key="4">
    <source>
        <dbReference type="ARBA" id="ARBA00022842"/>
    </source>
</evidence>
<reference evidence="10" key="1">
    <citation type="submission" date="2015-06" db="EMBL/GenBank/DDBJ databases">
        <authorList>
            <person name="Joergensen T."/>
        </authorList>
    </citation>
    <scope>NUCLEOTIDE SEQUENCE</scope>
    <source>
        <strain evidence="10">RGRH0733</strain>
    </source>
</reference>
<dbReference type="PRINTS" id="PR00866">
    <property type="entry name" value="RNADNAPOLMS"/>
</dbReference>
<dbReference type="GO" id="GO:0003723">
    <property type="term" value="F:RNA binding"/>
    <property type="evidence" value="ECO:0007669"/>
    <property type="project" value="InterPro"/>
</dbReference>
<name>A0A0H5Q2T7_9ZZZZ</name>
<keyword evidence="2" id="KW-0548">Nucleotidyltransferase</keyword>
<evidence type="ECO:0000256" key="8">
    <source>
        <dbReference type="SAM" id="MobiDB-lite"/>
    </source>
</evidence>
<organism evidence="10">
    <name type="scientific">uncultured prokaryote</name>
    <dbReference type="NCBI Taxonomy" id="198431"/>
    <lineage>
        <taxon>unclassified sequences</taxon>
        <taxon>environmental samples</taxon>
    </lineage>
</organism>
<keyword evidence="3" id="KW-0479">Metal-binding</keyword>
<evidence type="ECO:0000256" key="7">
    <source>
        <dbReference type="ARBA" id="ARBA00048173"/>
    </source>
</evidence>
<dbReference type="GO" id="GO:0046872">
    <property type="term" value="F:metal ion binding"/>
    <property type="evidence" value="ECO:0007669"/>
    <property type="project" value="UniProtKB-KW"/>
</dbReference>
<sequence>MLTNQHYSLLASVENFNQLKRLYNHDEEAVKGFLRVLRSSGHYSLFTIPKADGSERKIYNPSLAVRLVADALLRTLPKPLNELLHRNAIGFRKGMSVFLGAREAKAKDRKGNPLFRVHWVFNQDLKDAFLRVSKKTVRRILRKYWKIKGFWLHLATNSLCLDDHLTVGNPLSPVILNLYLKEMDEELTKLAADHGLTYVRYADDMTFKAQAKRVVPKSGKRKVVTRSWFAWFKKQVRRIVEGKTSMILHPKKSKVIKIAGHKAQESAEILGFIVRNRGGSLKPSPKRKTRRRARAARHRYERAGLPVAPPKEGSPKALLEAWGILTWERHCWTLGPTRRKRNKRKARMVKRVKRHTARTPENMPCGVYSSYST</sequence>
<evidence type="ECO:0000256" key="1">
    <source>
        <dbReference type="ARBA" id="ARBA00022679"/>
    </source>
</evidence>
<dbReference type="PANTHER" id="PTHR34047">
    <property type="entry name" value="NUCLEAR INTRON MATURASE 1, MITOCHONDRIAL-RELATED"/>
    <property type="match status" value="1"/>
</dbReference>
<dbReference type="PROSITE" id="PS50878">
    <property type="entry name" value="RT_POL"/>
    <property type="match status" value="1"/>
</dbReference>
<keyword evidence="4" id="KW-0460">Magnesium</keyword>
<dbReference type="InterPro" id="IPR043502">
    <property type="entry name" value="DNA/RNA_pol_sf"/>
</dbReference>
<keyword evidence="1" id="KW-0808">Transferase</keyword>
<dbReference type="Pfam" id="PF00078">
    <property type="entry name" value="RVT_1"/>
    <property type="match status" value="1"/>
</dbReference>
<dbReference type="InterPro" id="IPR000123">
    <property type="entry name" value="Reverse_transcriptase_msDNA"/>
</dbReference>
<evidence type="ECO:0000256" key="6">
    <source>
        <dbReference type="ARBA" id="ARBA00034120"/>
    </source>
</evidence>
<dbReference type="AlphaFoldDB" id="A0A0H5Q2T7"/>
<feature type="region of interest" description="Disordered" evidence="8">
    <location>
        <begin position="351"/>
        <end position="373"/>
    </location>
</feature>
<dbReference type="InterPro" id="IPR000477">
    <property type="entry name" value="RT_dom"/>
</dbReference>
<dbReference type="GO" id="GO:0051607">
    <property type="term" value="P:defense response to virus"/>
    <property type="evidence" value="ECO:0007669"/>
    <property type="project" value="UniProtKB-KW"/>
</dbReference>
<accession>A0A0H5Q2T7</accession>
<feature type="compositionally biased region" description="Basic residues" evidence="8">
    <location>
        <begin position="284"/>
        <end position="299"/>
    </location>
</feature>
<reference evidence="10" key="2">
    <citation type="submission" date="2015-07" db="EMBL/GenBank/DDBJ databases">
        <title>Plasmids, circular viruses and viroids from rat gut.</title>
        <authorList>
            <person name="Jorgensen T.J."/>
            <person name="Hansen M.A."/>
            <person name="Xu Z."/>
            <person name="Tabak M.A."/>
            <person name="Sorensen S.J."/>
            <person name="Hansen L.H."/>
        </authorList>
    </citation>
    <scope>NUCLEOTIDE SEQUENCE</scope>
    <source>
        <strain evidence="10">RGRH0733</strain>
    </source>
</reference>
<comment type="similarity">
    <text evidence="6">Belongs to the bacterial reverse transcriptase family.</text>
</comment>
<evidence type="ECO:0000256" key="5">
    <source>
        <dbReference type="ARBA" id="ARBA00023118"/>
    </source>
</evidence>
<evidence type="ECO:0000313" key="10">
    <source>
        <dbReference type="EMBL" id="CRY95695.1"/>
    </source>
</evidence>
<feature type="domain" description="Reverse transcriptase" evidence="9">
    <location>
        <begin position="29"/>
        <end position="274"/>
    </location>
</feature>
<dbReference type="SUPFAM" id="SSF56672">
    <property type="entry name" value="DNA/RNA polymerases"/>
    <property type="match status" value="1"/>
</dbReference>
<dbReference type="GO" id="GO:0003964">
    <property type="term" value="F:RNA-directed DNA polymerase activity"/>
    <property type="evidence" value="ECO:0007669"/>
    <property type="project" value="UniProtKB-EC"/>
</dbReference>
<dbReference type="EMBL" id="LN853345">
    <property type="protein sequence ID" value="CRY95695.1"/>
    <property type="molecule type" value="Genomic_DNA"/>
</dbReference>
<keyword evidence="5" id="KW-0051">Antiviral defense</keyword>
<evidence type="ECO:0000259" key="9">
    <source>
        <dbReference type="PROSITE" id="PS50878"/>
    </source>
</evidence>
<evidence type="ECO:0000256" key="2">
    <source>
        <dbReference type="ARBA" id="ARBA00022695"/>
    </source>
</evidence>
<evidence type="ECO:0000256" key="3">
    <source>
        <dbReference type="ARBA" id="ARBA00022723"/>
    </source>
</evidence>